<evidence type="ECO:0000256" key="5">
    <source>
        <dbReference type="ARBA" id="ARBA00044801"/>
    </source>
</evidence>
<dbReference type="STRING" id="100787.A0A0G4LJG1"/>
<evidence type="ECO:0000256" key="1">
    <source>
        <dbReference type="ARBA" id="ARBA00008384"/>
    </source>
</evidence>
<feature type="compositionally biased region" description="Pro residues" evidence="6">
    <location>
        <begin position="1225"/>
        <end position="1235"/>
    </location>
</feature>
<dbReference type="EMBL" id="CVQH01013447">
    <property type="protein sequence ID" value="CRK22064.1"/>
    <property type="molecule type" value="Genomic_DNA"/>
</dbReference>
<evidence type="ECO:0000256" key="3">
    <source>
        <dbReference type="ARBA" id="ARBA00023306"/>
    </source>
</evidence>
<dbReference type="InterPro" id="IPR019156">
    <property type="entry name" value="Ataxin-10_domain"/>
</dbReference>
<feature type="compositionally biased region" description="Polar residues" evidence="6">
    <location>
        <begin position="1184"/>
        <end position="1209"/>
    </location>
</feature>
<evidence type="ECO:0000313" key="8">
    <source>
        <dbReference type="EMBL" id="CRK22064.1"/>
    </source>
</evidence>
<protein>
    <recommendedName>
        <fullName evidence="5">Ataxin-10 homolog</fullName>
    </recommendedName>
</protein>
<keyword evidence="2" id="KW-0132">Cell division</keyword>
<organism evidence="8 9">
    <name type="scientific">Verticillium longisporum</name>
    <name type="common">Verticillium dahliae var. longisporum</name>
    <dbReference type="NCBI Taxonomy" id="100787"/>
    <lineage>
        <taxon>Eukaryota</taxon>
        <taxon>Fungi</taxon>
        <taxon>Dikarya</taxon>
        <taxon>Ascomycota</taxon>
        <taxon>Pezizomycotina</taxon>
        <taxon>Sordariomycetes</taxon>
        <taxon>Hypocreomycetidae</taxon>
        <taxon>Glomerellales</taxon>
        <taxon>Plectosphaerellaceae</taxon>
        <taxon>Verticillium</taxon>
    </lineage>
</organism>
<gene>
    <name evidence="8" type="ORF">BN1708_013296</name>
</gene>
<dbReference type="GO" id="GO:0051301">
    <property type="term" value="P:cell division"/>
    <property type="evidence" value="ECO:0007669"/>
    <property type="project" value="UniProtKB-KW"/>
</dbReference>
<evidence type="ECO:0000313" key="9">
    <source>
        <dbReference type="Proteomes" id="UP000044602"/>
    </source>
</evidence>
<dbReference type="PANTHER" id="PTHR13255:SF0">
    <property type="entry name" value="ATAXIN-10"/>
    <property type="match status" value="1"/>
</dbReference>
<feature type="region of interest" description="Disordered" evidence="6">
    <location>
        <begin position="1180"/>
        <end position="1238"/>
    </location>
</feature>
<reference evidence="8 9" key="1">
    <citation type="submission" date="2015-05" db="EMBL/GenBank/DDBJ databases">
        <authorList>
            <person name="Wang D.B."/>
            <person name="Wang M."/>
        </authorList>
    </citation>
    <scope>NUCLEOTIDE SEQUENCE [LARGE SCALE GENOMIC DNA]</scope>
    <source>
        <strain evidence="8">VL1</strain>
    </source>
</reference>
<dbReference type="Pfam" id="PF09759">
    <property type="entry name" value="Atx10homo_assoc"/>
    <property type="match status" value="1"/>
</dbReference>
<evidence type="ECO:0000259" key="7">
    <source>
        <dbReference type="Pfam" id="PF09759"/>
    </source>
</evidence>
<sequence>MGPMTANKVSGMIAKILEKTHTFKHVRESLARNVAIWIWLTRIFGAAIPNLTTRSVGPLSSLNDPEKGVSPQESTALIVKNQVNLKDDLQILNKLMHIARNLLVTSEPEVPQDICAAVHFDQMVYQTIILCVNVTSKGYDGEILDETSRAKLSEITDLYKKLLVTSLQQAHNWTAKNDRNKMSFWYDVLFDEDAQLDDPQEGMGDGSGFRVDIAKTEIQNWLERNSRMCDAARKLLTDYSQHQSHRPPGVLAPIAPLAWNWFPEGQVKVRADNIKEGEKFTPKWDLDITDKFEQDRAYGRVSRRLVGASMAAIEIPSLPDPGPSDGSKPSESIEERCFSAALICLEGHYTSSPPMGPMTANKVSGMIAKTLEKTHTFKHVRESLARNVAIWIWLTRIFGAAIPNLTTRSVGPLSSLNDPEKGVSPQESTALIVKNQVNLKDDLQILNKLMHIARNLLVTSEPEVPQDICAAVHFDQMVYQTIILCVNVTSKGYDGEILDETSRAKLNEITDLYKKLLVTSLQQAHNWIAKNDRNKMSFWYDVLFDEDAQLDDPQEGMGDGSGFRVDIAKTEIQNWLERNSRMCDAARKLLTDYSQHQSHRPPGVLAPIAPLAWNWFPEGQVKIRADNVKEGEKFTPKWDLDITDKFEQDRAYGRVSREIDTWWMRARDANYDDWVVPMPSVEFAASRTEHCKTNLLNRYATALHPTDYEDEDEEDDEDGAEVYEVEESALDLPRDTDGSDVEYVEGEYDEMIDEEDDIDDDDDSYGEGPLTGLLTEIPNILDPKQIEALHMIVKSCILDSAGTGLTRTGENLQKTRCRMFLALDCGKSLLREMLVFIAVWEKDEQSLIFQLTSQLVEAMHHSSLVSYAWNSLRIPKDIISPAQTVLLRLVNHMFRSRISSPPQDPKDKTRDLKLVMFFFGFFRSRIVPECVALMHLQAQLREDNSDPGEFPVDTWDMERAKDGLAQYLDLLTTVSEIAYSRAMLIEWEAVYDLITLLNGLEAGVPKKPLVDAIPNRTLTSQLVEAMHHSSLVSYAWNSLRIPKDIISPAQTVLLRLVNHMFRSRISSPPQDPKDRTRDLKLVMFFFGFFRSRIVPECVALMHLQAQLREDNSDPGEFPVDTWDMERAKDGLAQYLDLLTTVSEIAYSRAMLIEWEAVYDLITLLNGLEAGVPKKPLVDAIPTRTVPTNPSAHQQPPAASQGTNRDNTSAAPPIIERPYSAADSLPPSPPPPPPLSEPAYKYPWSGIKAQLFTILATLLQPPPGQSSPGNPDVQLQMVRHNGIVPLLNCCAYDDHNPFAKERVTICLKWLLDGCDAANAFFRELVSMAPAPNLKPPPGGATTSTIRVDGIQGEVKVQVRSSTAPDVEGGEGAARIRAHDPYGLAEGARKLNLGAKESEPFNEDDFILMSDVLLEYRHMA</sequence>
<evidence type="ECO:0000256" key="4">
    <source>
        <dbReference type="ARBA" id="ARBA00044746"/>
    </source>
</evidence>
<comment type="similarity">
    <text evidence="1">Belongs to the ataxin-10 family.</text>
</comment>
<accession>A0A0G4LJG1</accession>
<comment type="function">
    <text evidence="4">May play a role in the regulation of cytokinesis.</text>
</comment>
<dbReference type="GO" id="GO:0005829">
    <property type="term" value="C:cytosol"/>
    <property type="evidence" value="ECO:0007669"/>
    <property type="project" value="TreeGrafter"/>
</dbReference>
<evidence type="ECO:0000256" key="2">
    <source>
        <dbReference type="ARBA" id="ARBA00022618"/>
    </source>
</evidence>
<dbReference type="PANTHER" id="PTHR13255">
    <property type="entry name" value="ATAXIN-10"/>
    <property type="match status" value="1"/>
</dbReference>
<feature type="domain" description="Ataxin-10" evidence="7">
    <location>
        <begin position="1269"/>
        <end position="1324"/>
    </location>
</feature>
<dbReference type="InterPro" id="IPR051374">
    <property type="entry name" value="Ataxin-10/CTR86_families"/>
</dbReference>
<keyword evidence="9" id="KW-1185">Reference proteome</keyword>
<keyword evidence="3" id="KW-0131">Cell cycle</keyword>
<dbReference type="Proteomes" id="UP000044602">
    <property type="component" value="Unassembled WGS sequence"/>
</dbReference>
<evidence type="ECO:0000256" key="6">
    <source>
        <dbReference type="SAM" id="MobiDB-lite"/>
    </source>
</evidence>
<name>A0A0G4LJG1_VERLO</name>
<proteinExistence type="inferred from homology"/>